<dbReference type="AlphaFoldDB" id="A0A2H9T475"/>
<proteinExistence type="predicted"/>
<organism evidence="1">
    <name type="scientific">invertebrate metagenome</name>
    <dbReference type="NCBI Taxonomy" id="1711999"/>
    <lineage>
        <taxon>unclassified sequences</taxon>
        <taxon>metagenomes</taxon>
        <taxon>organismal metagenomes</taxon>
    </lineage>
</organism>
<accession>A0A2H9T475</accession>
<protein>
    <submittedName>
        <fullName evidence="1">Uncharacterized protein</fullName>
    </submittedName>
</protein>
<reference evidence="1" key="1">
    <citation type="journal article" date="2017" name="Appl. Environ. Microbiol.">
        <title>Molecular characterization of an Endozoicomonas-like organism causing infection in king scallop Pecten maximus L.</title>
        <authorList>
            <person name="Cano I."/>
            <person name="van Aerle R."/>
            <person name="Ross S."/>
            <person name="Verner-Jeffreys D.W."/>
            <person name="Paley R.K."/>
            <person name="Rimmer G."/>
            <person name="Ryder D."/>
            <person name="Hooper P."/>
            <person name="Stone D."/>
            <person name="Feist S.W."/>
        </authorList>
    </citation>
    <scope>NUCLEOTIDE SEQUENCE</scope>
</reference>
<sequence length="246" mass="28542">MYIILTFGQIQPGERYRPHGPLVNKANWNQFNLLTENIQIDEIYDENVDIFNDNLTRAILDLASVCIPRTSGKPKTRKNNPWWNDECRLAKKLKKNSESKWRANKNNETLKANYVRCKTNFNNIIQNVKRNHWEEFCSSLNNKTDLKNVWSKVKAIQGINRTEIPILGKNNITDKEKADTLAKQYQSASSNDNLTPEFKLNKANNQDNIDDVISNPGPNTGELNCPIYNHRIQQCTSEQEKHISRR</sequence>
<gene>
    <name evidence="1" type="ORF">CI610_03076</name>
</gene>
<comment type="caution">
    <text evidence="1">The sequence shown here is derived from an EMBL/GenBank/DDBJ whole genome shotgun (WGS) entry which is preliminary data.</text>
</comment>
<dbReference type="EMBL" id="NSIT01000299">
    <property type="protein sequence ID" value="PJE77997.1"/>
    <property type="molecule type" value="Genomic_DNA"/>
</dbReference>
<name>A0A2H9T475_9ZZZZ</name>
<evidence type="ECO:0000313" key="1">
    <source>
        <dbReference type="EMBL" id="PJE77997.1"/>
    </source>
</evidence>